<evidence type="ECO:0000256" key="1">
    <source>
        <dbReference type="SAM" id="SignalP"/>
    </source>
</evidence>
<dbReference type="InterPro" id="IPR011250">
    <property type="entry name" value="OMP/PagP_B-barrel"/>
</dbReference>
<accession>A0A7C9F6M3</accession>
<evidence type="ECO:0000313" key="2">
    <source>
        <dbReference type="EMBL" id="MPR34426.1"/>
    </source>
</evidence>
<sequence length="203" mass="23157">MNKLILAMGFCLLSCSFTKAQVATYKNSVRAGIDYMSLDAPDDLGYRARLGYARHIGNDRLVFGVNLGYLKVRNWEHIANIYTANNYSIEGRPRERVTADVTVSFDFLKNQRHALRIGAGPSVWYRKDDRLRSAQYIVFENGTLTDVKTQWERFDELNVGYNLLAEYEYLITPEISIAGRFGVANLRRSGISSVFGLEVGYRF</sequence>
<keyword evidence="3" id="KW-1185">Reference proteome</keyword>
<reference evidence="2 3" key="1">
    <citation type="submission" date="2019-10" db="EMBL/GenBank/DDBJ databases">
        <title>Draft Genome Sequence of Cytophagaceae sp. SJW1-29.</title>
        <authorList>
            <person name="Choi A."/>
        </authorList>
    </citation>
    <scope>NUCLEOTIDE SEQUENCE [LARGE SCALE GENOMIC DNA]</scope>
    <source>
        <strain evidence="2 3">SJW1-29</strain>
    </source>
</reference>
<feature type="signal peptide" evidence="1">
    <location>
        <begin position="1"/>
        <end position="20"/>
    </location>
</feature>
<dbReference type="Proteomes" id="UP000479293">
    <property type="component" value="Unassembled WGS sequence"/>
</dbReference>
<gene>
    <name evidence="2" type="ORF">GBK04_13940</name>
</gene>
<evidence type="ECO:0000313" key="3">
    <source>
        <dbReference type="Proteomes" id="UP000479293"/>
    </source>
</evidence>
<organism evidence="2 3">
    <name type="scientific">Salmonirosea aquatica</name>
    <dbReference type="NCBI Taxonomy" id="2654236"/>
    <lineage>
        <taxon>Bacteria</taxon>
        <taxon>Pseudomonadati</taxon>
        <taxon>Bacteroidota</taxon>
        <taxon>Cytophagia</taxon>
        <taxon>Cytophagales</taxon>
        <taxon>Spirosomataceae</taxon>
        <taxon>Salmonirosea</taxon>
    </lineage>
</organism>
<keyword evidence="1" id="KW-0732">Signal</keyword>
<dbReference type="AlphaFoldDB" id="A0A7C9F6M3"/>
<protein>
    <recommendedName>
        <fullName evidence="4">Outer membrane beta-barrel protein</fullName>
    </recommendedName>
</protein>
<dbReference type="RefSeq" id="WP_152760635.1">
    <property type="nucleotide sequence ID" value="NZ_WHLY01000002.1"/>
</dbReference>
<proteinExistence type="predicted"/>
<dbReference type="EMBL" id="WHLY01000002">
    <property type="protein sequence ID" value="MPR34426.1"/>
    <property type="molecule type" value="Genomic_DNA"/>
</dbReference>
<feature type="chain" id="PRO_5028817379" description="Outer membrane beta-barrel protein" evidence="1">
    <location>
        <begin position="21"/>
        <end position="203"/>
    </location>
</feature>
<evidence type="ECO:0008006" key="4">
    <source>
        <dbReference type="Google" id="ProtNLM"/>
    </source>
</evidence>
<comment type="caution">
    <text evidence="2">The sequence shown here is derived from an EMBL/GenBank/DDBJ whole genome shotgun (WGS) entry which is preliminary data.</text>
</comment>
<dbReference type="SUPFAM" id="SSF56925">
    <property type="entry name" value="OMPA-like"/>
    <property type="match status" value="1"/>
</dbReference>
<name>A0A7C9F6M3_9BACT</name>